<name>A0ABW4H4H6_9LACO</name>
<proteinExistence type="predicted"/>
<gene>
    <name evidence="1" type="ORF">ACFQ5T_08020</name>
</gene>
<organism evidence="1 2">
    <name type="scientific">Levilactobacillus fuyuanensis</name>
    <dbReference type="NCBI Taxonomy" id="2486022"/>
    <lineage>
        <taxon>Bacteria</taxon>
        <taxon>Bacillati</taxon>
        <taxon>Bacillota</taxon>
        <taxon>Bacilli</taxon>
        <taxon>Lactobacillales</taxon>
        <taxon>Lactobacillaceae</taxon>
        <taxon>Levilactobacillus</taxon>
    </lineage>
</organism>
<sequence length="109" mass="12034">MEIRFEQGRLEKHFKSMAALTGHFGPKEAINLGKRIKELEAADDLSQIAYVPPPRLHALTGNRKGCFAVAVTANMRLVFRGLDRFGGPCVVKTEVVGIVIKEVVDYHAS</sequence>
<dbReference type="SUPFAM" id="SSF143011">
    <property type="entry name" value="RelE-like"/>
    <property type="match status" value="1"/>
</dbReference>
<keyword evidence="2" id="KW-1185">Reference proteome</keyword>
<reference evidence="2" key="1">
    <citation type="journal article" date="2019" name="Int. J. Syst. Evol. Microbiol.">
        <title>The Global Catalogue of Microorganisms (GCM) 10K type strain sequencing project: providing services to taxonomists for standard genome sequencing and annotation.</title>
        <authorList>
            <consortium name="The Broad Institute Genomics Platform"/>
            <consortium name="The Broad Institute Genome Sequencing Center for Infectious Disease"/>
            <person name="Wu L."/>
            <person name="Ma J."/>
        </authorList>
    </citation>
    <scope>NUCLEOTIDE SEQUENCE [LARGE SCALE GENOMIC DNA]</scope>
    <source>
        <strain evidence="2">CCM 8906</strain>
    </source>
</reference>
<dbReference type="Gene3D" id="3.30.2310.20">
    <property type="entry name" value="RelE-like"/>
    <property type="match status" value="1"/>
</dbReference>
<evidence type="ECO:0000313" key="2">
    <source>
        <dbReference type="Proteomes" id="UP001597195"/>
    </source>
</evidence>
<accession>A0ABW4H4H6</accession>
<evidence type="ECO:0000313" key="1">
    <source>
        <dbReference type="EMBL" id="MFD1549645.1"/>
    </source>
</evidence>
<protein>
    <submittedName>
        <fullName evidence="1">Type II toxin-antitoxin system RelE/ParE family toxin</fullName>
    </submittedName>
</protein>
<dbReference type="InterPro" id="IPR035093">
    <property type="entry name" value="RelE/ParE_toxin_dom_sf"/>
</dbReference>
<dbReference type="RefSeq" id="WP_125701322.1">
    <property type="nucleotide sequence ID" value="NZ_JBHTOM010000010.1"/>
</dbReference>
<dbReference type="Proteomes" id="UP001597195">
    <property type="component" value="Unassembled WGS sequence"/>
</dbReference>
<comment type="caution">
    <text evidence="1">The sequence shown here is derived from an EMBL/GenBank/DDBJ whole genome shotgun (WGS) entry which is preliminary data.</text>
</comment>
<dbReference type="EMBL" id="JBHTOM010000010">
    <property type="protein sequence ID" value="MFD1549645.1"/>
    <property type="molecule type" value="Genomic_DNA"/>
</dbReference>